<keyword evidence="3" id="KW-1185">Reference proteome</keyword>
<organism evidence="2 3">
    <name type="scientific">Pleurodeles waltl</name>
    <name type="common">Iberian ribbed newt</name>
    <dbReference type="NCBI Taxonomy" id="8319"/>
    <lineage>
        <taxon>Eukaryota</taxon>
        <taxon>Metazoa</taxon>
        <taxon>Chordata</taxon>
        <taxon>Craniata</taxon>
        <taxon>Vertebrata</taxon>
        <taxon>Euteleostomi</taxon>
        <taxon>Amphibia</taxon>
        <taxon>Batrachia</taxon>
        <taxon>Caudata</taxon>
        <taxon>Salamandroidea</taxon>
        <taxon>Salamandridae</taxon>
        <taxon>Pleurodelinae</taxon>
        <taxon>Pleurodeles</taxon>
    </lineage>
</organism>
<evidence type="ECO:0000256" key="1">
    <source>
        <dbReference type="SAM" id="MobiDB-lite"/>
    </source>
</evidence>
<gene>
    <name evidence="2" type="ORF">NDU88_007064</name>
</gene>
<feature type="compositionally biased region" description="Polar residues" evidence="1">
    <location>
        <begin position="1"/>
        <end position="17"/>
    </location>
</feature>
<feature type="compositionally biased region" description="Basic and acidic residues" evidence="1">
    <location>
        <begin position="66"/>
        <end position="92"/>
    </location>
</feature>
<proteinExistence type="predicted"/>
<evidence type="ECO:0000313" key="3">
    <source>
        <dbReference type="Proteomes" id="UP001066276"/>
    </source>
</evidence>
<dbReference type="EMBL" id="JANPWB010000011">
    <property type="protein sequence ID" value="KAJ1128689.1"/>
    <property type="molecule type" value="Genomic_DNA"/>
</dbReference>
<feature type="region of interest" description="Disordered" evidence="1">
    <location>
        <begin position="1"/>
        <end position="132"/>
    </location>
</feature>
<name>A0AAV7PP66_PLEWA</name>
<reference evidence="2" key="1">
    <citation type="journal article" date="2022" name="bioRxiv">
        <title>Sequencing and chromosome-scale assembly of the giantPleurodeles waltlgenome.</title>
        <authorList>
            <person name="Brown T."/>
            <person name="Elewa A."/>
            <person name="Iarovenko S."/>
            <person name="Subramanian E."/>
            <person name="Araus A.J."/>
            <person name="Petzold A."/>
            <person name="Susuki M."/>
            <person name="Suzuki K.-i.T."/>
            <person name="Hayashi T."/>
            <person name="Toyoda A."/>
            <person name="Oliveira C."/>
            <person name="Osipova E."/>
            <person name="Leigh N.D."/>
            <person name="Simon A."/>
            <person name="Yun M.H."/>
        </authorList>
    </citation>
    <scope>NUCLEOTIDE SEQUENCE</scope>
    <source>
        <strain evidence="2">20211129_DDA</strain>
        <tissue evidence="2">Liver</tissue>
    </source>
</reference>
<protein>
    <submittedName>
        <fullName evidence="2">Uncharacterized protein</fullName>
    </submittedName>
</protein>
<comment type="caution">
    <text evidence="2">The sequence shown here is derived from an EMBL/GenBank/DDBJ whole genome shotgun (WGS) entry which is preliminary data.</text>
</comment>
<evidence type="ECO:0000313" key="2">
    <source>
        <dbReference type="EMBL" id="KAJ1128689.1"/>
    </source>
</evidence>
<accession>A0AAV7PP66</accession>
<dbReference type="AlphaFoldDB" id="A0AAV7PP66"/>
<sequence length="132" mass="14066">MTQDGGSTRDSSGSITLLNPERGGEDLDSGGIPRRPDRTGGHQETITVPRYREKLGQPGGLHRHAPKEAKSERPVVKEAGMEDRGDDLESRDGSWGPDRIAAHQGTTAAPGDGEELGTWCTDEFGESGWGGN</sequence>
<dbReference type="Proteomes" id="UP001066276">
    <property type="component" value="Chromosome 7"/>
</dbReference>